<evidence type="ECO:0000313" key="2">
    <source>
        <dbReference type="EMBL" id="KUP95938.1"/>
    </source>
</evidence>
<dbReference type="InterPro" id="IPR007278">
    <property type="entry name" value="DUF397"/>
</dbReference>
<comment type="caution">
    <text evidence="2">The sequence shown here is derived from an EMBL/GenBank/DDBJ whole genome shotgun (WGS) entry which is preliminary data.</text>
</comment>
<proteinExistence type="predicted"/>
<dbReference type="Pfam" id="PF04149">
    <property type="entry name" value="DUF397"/>
    <property type="match status" value="1"/>
</dbReference>
<dbReference type="EMBL" id="LGEM01000103">
    <property type="protein sequence ID" value="KUP95938.1"/>
    <property type="molecule type" value="Genomic_DNA"/>
</dbReference>
<organism evidence="2 3">
    <name type="scientific">Thermobifida cellulosilytica TB100</name>
    <dbReference type="NCBI Taxonomy" id="665004"/>
    <lineage>
        <taxon>Bacteria</taxon>
        <taxon>Bacillati</taxon>
        <taxon>Actinomycetota</taxon>
        <taxon>Actinomycetes</taxon>
        <taxon>Streptosporangiales</taxon>
        <taxon>Nocardiopsidaceae</taxon>
        <taxon>Thermobifida</taxon>
    </lineage>
</organism>
<name>A0A147KF97_THECS</name>
<protein>
    <recommendedName>
        <fullName evidence="1">DUF397 domain-containing protein</fullName>
    </recommendedName>
</protein>
<evidence type="ECO:0000259" key="1">
    <source>
        <dbReference type="Pfam" id="PF04149"/>
    </source>
</evidence>
<accession>A0A147KF97</accession>
<feature type="domain" description="DUF397" evidence="1">
    <location>
        <begin position="16"/>
        <end position="68"/>
    </location>
</feature>
<gene>
    <name evidence="2" type="ORF">AC529_14775</name>
</gene>
<dbReference type="OrthoDB" id="3431811at2"/>
<dbReference type="STRING" id="665004.AC529_14775"/>
<dbReference type="AlphaFoldDB" id="A0A147KF97"/>
<keyword evidence="3" id="KW-1185">Reference proteome</keyword>
<reference evidence="3" key="1">
    <citation type="journal article" date="2017" name="Acta Aliment.">
        <title>Plant polysaccharide degrading enzyme system of Thermpbifida cellulosilytica TB100 revealed by de novo genome project data.</title>
        <authorList>
            <person name="Toth A."/>
            <person name="Baka E."/>
            <person name="Luzics S."/>
            <person name="Bata-Vidacs I."/>
            <person name="Nagy I."/>
            <person name="Balint B."/>
            <person name="Herceg R."/>
            <person name="Olasz F."/>
            <person name="Wilk T."/>
            <person name="Nagy T."/>
            <person name="Kriszt B."/>
            <person name="Nagy I."/>
            <person name="Kukolya J."/>
        </authorList>
    </citation>
    <scope>NUCLEOTIDE SEQUENCE [LARGE SCALE GENOMIC DNA]</scope>
    <source>
        <strain evidence="3">TB100</strain>
    </source>
</reference>
<sequence length="72" mass="7806">MKNLEADKVSPVEDLSWYKSSYSTAQSNCVEAALLPSGGMALRDSKNPEGTVLHFTGEAWTAFQEALRAGEL</sequence>
<dbReference type="Proteomes" id="UP000074382">
    <property type="component" value="Unassembled WGS sequence"/>
</dbReference>
<evidence type="ECO:0000313" key="3">
    <source>
        <dbReference type="Proteomes" id="UP000074382"/>
    </source>
</evidence>
<dbReference type="PATRIC" id="fig|665004.4.peg.2432"/>